<sequence>MQKIVVLGPESTGKSTLCAQLAAHYNTLWVPEFARDYLLENGTDYTYDDLLHIAKGQQQLEDEYATRLQQQYPIPNAQSPITSHQSLIPQRLIIDTNQYVMKVWCEVVFGNCHSWILNQAATAQYDLYLLCNVDLPWVQDGLREYPDLEMRRRLFLEYKDLVLNDGTPWAFISGNGEERLQAAINAIHQLNLQHKK</sequence>
<dbReference type="PANTHER" id="PTHR37512:SF1">
    <property type="entry name" value="NADR_TTD14 AAA DOMAIN-CONTAINING PROTEIN"/>
    <property type="match status" value="1"/>
</dbReference>
<dbReference type="Gene3D" id="3.40.50.300">
    <property type="entry name" value="P-loop containing nucleotide triphosphate hydrolases"/>
    <property type="match status" value="1"/>
</dbReference>
<dbReference type="Pfam" id="PF13521">
    <property type="entry name" value="AAA_28"/>
    <property type="match status" value="1"/>
</dbReference>
<dbReference type="OrthoDB" id="9151999at2"/>
<evidence type="ECO:0000313" key="3">
    <source>
        <dbReference type="Proteomes" id="UP000184368"/>
    </source>
</evidence>
<feature type="domain" description="NadR/Ttd14 AAA" evidence="1">
    <location>
        <begin position="3"/>
        <end position="179"/>
    </location>
</feature>
<dbReference type="GO" id="GO:0016301">
    <property type="term" value="F:kinase activity"/>
    <property type="evidence" value="ECO:0007669"/>
    <property type="project" value="UniProtKB-KW"/>
</dbReference>
<accession>A0A1M5F4R8</accession>
<evidence type="ECO:0000259" key="1">
    <source>
        <dbReference type="Pfam" id="PF13521"/>
    </source>
</evidence>
<dbReference type="RefSeq" id="WP_073045255.1">
    <property type="nucleotide sequence ID" value="NZ_FQUO01000013.1"/>
</dbReference>
<dbReference type="InterPro" id="IPR038727">
    <property type="entry name" value="NadR/Ttd14_AAA_dom"/>
</dbReference>
<protein>
    <submittedName>
        <fullName evidence="2">Nicotinamide riboside kinase</fullName>
    </submittedName>
</protein>
<keyword evidence="2" id="KW-0418">Kinase</keyword>
<dbReference type="SUPFAM" id="SSF52540">
    <property type="entry name" value="P-loop containing nucleoside triphosphate hydrolases"/>
    <property type="match status" value="1"/>
</dbReference>
<dbReference type="PANTHER" id="PTHR37512">
    <property type="entry name" value="TRIFUNCTIONAL NAD BIOSYNTHESIS/REGULATOR PROTEIN NADR"/>
    <property type="match status" value="1"/>
</dbReference>
<dbReference type="Proteomes" id="UP000184368">
    <property type="component" value="Unassembled WGS sequence"/>
</dbReference>
<name>A0A1M5F4R8_9BACT</name>
<gene>
    <name evidence="2" type="ORF">SAMN05444008_11340</name>
</gene>
<dbReference type="InterPro" id="IPR052735">
    <property type="entry name" value="NAD_biosynth-regulator"/>
</dbReference>
<keyword evidence="2" id="KW-0808">Transferase</keyword>
<dbReference type="AlphaFoldDB" id="A0A1M5F4R8"/>
<dbReference type="STRING" id="1302690.BUE76_02965"/>
<proteinExistence type="predicted"/>
<dbReference type="EMBL" id="FQUO01000013">
    <property type="protein sequence ID" value="SHF86517.1"/>
    <property type="molecule type" value="Genomic_DNA"/>
</dbReference>
<keyword evidence="3" id="KW-1185">Reference proteome</keyword>
<dbReference type="InterPro" id="IPR027417">
    <property type="entry name" value="P-loop_NTPase"/>
</dbReference>
<evidence type="ECO:0000313" key="2">
    <source>
        <dbReference type="EMBL" id="SHF86517.1"/>
    </source>
</evidence>
<organism evidence="2 3">
    <name type="scientific">Cnuella takakiae</name>
    <dbReference type="NCBI Taxonomy" id="1302690"/>
    <lineage>
        <taxon>Bacteria</taxon>
        <taxon>Pseudomonadati</taxon>
        <taxon>Bacteroidota</taxon>
        <taxon>Chitinophagia</taxon>
        <taxon>Chitinophagales</taxon>
        <taxon>Chitinophagaceae</taxon>
        <taxon>Cnuella</taxon>
    </lineage>
</organism>
<reference evidence="2 3" key="1">
    <citation type="submission" date="2016-11" db="EMBL/GenBank/DDBJ databases">
        <authorList>
            <person name="Jaros S."/>
            <person name="Januszkiewicz K."/>
            <person name="Wedrychowicz H."/>
        </authorList>
    </citation>
    <scope>NUCLEOTIDE SEQUENCE [LARGE SCALE GENOMIC DNA]</scope>
    <source>
        <strain evidence="2 3">DSM 26897</strain>
    </source>
</reference>